<dbReference type="PANTHER" id="PTHR24321">
    <property type="entry name" value="DEHYDROGENASES, SHORT CHAIN"/>
    <property type="match status" value="1"/>
</dbReference>
<gene>
    <name evidence="3" type="ORF">Y958_14715</name>
</gene>
<evidence type="ECO:0000256" key="1">
    <source>
        <dbReference type="ARBA" id="ARBA00006484"/>
    </source>
</evidence>
<dbReference type="PANTHER" id="PTHR24321:SF11">
    <property type="entry name" value="BLR0893 PROTEIN"/>
    <property type="match status" value="1"/>
</dbReference>
<dbReference type="RefSeq" id="WP_088872825.1">
    <property type="nucleotide sequence ID" value="NZ_CP022111.1"/>
</dbReference>
<dbReference type="EMBL" id="CP022111">
    <property type="protein sequence ID" value="ASG22213.1"/>
    <property type="molecule type" value="Genomic_DNA"/>
</dbReference>
<keyword evidence="4" id="KW-1185">Reference proteome</keyword>
<dbReference type="InterPro" id="IPR002347">
    <property type="entry name" value="SDR_fam"/>
</dbReference>
<evidence type="ECO:0000313" key="3">
    <source>
        <dbReference type="EMBL" id="ASG22213.1"/>
    </source>
</evidence>
<keyword evidence="2" id="KW-0560">Oxidoreductase</keyword>
<dbReference type="InterPro" id="IPR036291">
    <property type="entry name" value="NAD(P)-bd_dom_sf"/>
</dbReference>
<dbReference type="CDD" id="cd05233">
    <property type="entry name" value="SDR_c"/>
    <property type="match status" value="1"/>
</dbReference>
<proteinExistence type="inferred from homology"/>
<dbReference type="PRINTS" id="PR00081">
    <property type="entry name" value="GDHRDH"/>
</dbReference>
<dbReference type="Gene3D" id="3.40.50.720">
    <property type="entry name" value="NAD(P)-binding Rossmann-like Domain"/>
    <property type="match status" value="1"/>
</dbReference>
<dbReference type="Pfam" id="PF13561">
    <property type="entry name" value="adh_short_C2"/>
    <property type="match status" value="1"/>
</dbReference>
<dbReference type="SUPFAM" id="SSF51735">
    <property type="entry name" value="NAD(P)-binding Rossmann-fold domains"/>
    <property type="match status" value="1"/>
</dbReference>
<dbReference type="PRINTS" id="PR00080">
    <property type="entry name" value="SDRFAMILY"/>
</dbReference>
<dbReference type="GO" id="GO:0016491">
    <property type="term" value="F:oxidoreductase activity"/>
    <property type="evidence" value="ECO:0007669"/>
    <property type="project" value="UniProtKB-KW"/>
</dbReference>
<organism evidence="3 4">
    <name type="scientific">Nitrospirillum viridazoti CBAmc</name>
    <dbReference type="NCBI Taxonomy" id="1441467"/>
    <lineage>
        <taxon>Bacteria</taxon>
        <taxon>Pseudomonadati</taxon>
        <taxon>Pseudomonadota</taxon>
        <taxon>Alphaproteobacteria</taxon>
        <taxon>Rhodospirillales</taxon>
        <taxon>Azospirillaceae</taxon>
        <taxon>Nitrospirillum</taxon>
        <taxon>Nitrospirillum viridazoti</taxon>
    </lineage>
</organism>
<reference evidence="3 4" key="1">
    <citation type="submission" date="2017-06" db="EMBL/GenBank/DDBJ databases">
        <title>Complete genome sequence of Nitrospirillum amazonense strain CBAmC, an endophytic nitrogen-fixing and plant growth-promoting bacterium, isolated from sugarcane.</title>
        <authorList>
            <person name="Schwab S."/>
            <person name="dos Santos Teixeira K.R."/>
            <person name="Simoes Araujo J.L."/>
            <person name="Soares Vidal M."/>
            <person name="Borges de Freitas H.R."/>
            <person name="Rivello Crivelaro A.L."/>
            <person name="Bueno de Camargo Nunes A."/>
            <person name="dos Santos C.M."/>
            <person name="Palmeira da Silva Rosa D."/>
            <person name="da Silva Padilha D."/>
            <person name="da Silva E."/>
            <person name="Araujo Terra L."/>
            <person name="Soares Mendes V."/>
            <person name="Farinelli L."/>
            <person name="Magalhaes Cruz L."/>
            <person name="Baldani J.I."/>
        </authorList>
    </citation>
    <scope>NUCLEOTIDE SEQUENCE [LARGE SCALE GENOMIC DNA]</scope>
    <source>
        <strain evidence="3 4">CBAmC</strain>
    </source>
</reference>
<protein>
    <submittedName>
        <fullName evidence="3">Short-chain dehydrogenase</fullName>
    </submittedName>
</protein>
<dbReference type="AlphaFoldDB" id="A0A248JU13"/>
<accession>A0A248JU13</accession>
<sequence length="252" mass="25169">MVKQRFAGRSVLVTGGASGIGRAAALAFASEGARVTIGDLDAPGGAAVVDEIQAAGGTAQFIAADCTIEGDVAALVAGAVGAFGPLAHAVNNVGLSRPGTVETTTREDWDWTLATTLTATWLGLKHELPVMLAHGGGAIVNTASMSGKMVTPAAPPAYGAAKAGVIHLTAYASALYAARGVRINSVSPGLVATPVIARMFDAEQQAEIAGGGQSIARAVQPVEIAATVLFLCSDDAAMITGTDTEVCGGRRA</sequence>
<evidence type="ECO:0000313" key="4">
    <source>
        <dbReference type="Proteomes" id="UP000197153"/>
    </source>
</evidence>
<comment type="similarity">
    <text evidence="1">Belongs to the short-chain dehydrogenases/reductases (SDR) family.</text>
</comment>
<dbReference type="FunFam" id="3.40.50.720:FF:000084">
    <property type="entry name" value="Short-chain dehydrogenase reductase"/>
    <property type="match status" value="1"/>
</dbReference>
<name>A0A248JU13_9PROT</name>
<dbReference type="Proteomes" id="UP000197153">
    <property type="component" value="Chromosome 2"/>
</dbReference>
<evidence type="ECO:0000256" key="2">
    <source>
        <dbReference type="ARBA" id="ARBA00023002"/>
    </source>
</evidence>
<dbReference type="KEGG" id="nao:Y958_14715"/>